<accession>A0A916XSY2</accession>
<name>A0A916XSY2_9HYPH</name>
<comment type="caution">
    <text evidence="2">The sequence shown here is derived from an EMBL/GenBank/DDBJ whole genome shotgun (WGS) entry which is preliminary data.</text>
</comment>
<dbReference type="Gene3D" id="2.60.40.2420">
    <property type="match status" value="1"/>
</dbReference>
<sequence>MSKILLLSLMLSAAIFPSEASTNGIAGLALDPRITGCGVTISGGGMAVLRPFIETSSDLSGTFQVVMTKRSSGGTSAIRQSNRFKGGSLGDVQLAVDRPSSLTLRVSITEEGGAPLCSIDAEIAI</sequence>
<reference evidence="2" key="2">
    <citation type="submission" date="2020-09" db="EMBL/GenBank/DDBJ databases">
        <authorList>
            <person name="Sun Q."/>
            <person name="Zhou Y."/>
        </authorList>
    </citation>
    <scope>NUCLEOTIDE SEQUENCE</scope>
    <source>
        <strain evidence="2">CGMCC 1.15493</strain>
    </source>
</reference>
<keyword evidence="1" id="KW-0732">Signal</keyword>
<evidence type="ECO:0000313" key="3">
    <source>
        <dbReference type="Proteomes" id="UP000613160"/>
    </source>
</evidence>
<organism evidence="2 3">
    <name type="scientific">Aureimonas glaciei</name>
    <dbReference type="NCBI Taxonomy" id="1776957"/>
    <lineage>
        <taxon>Bacteria</taxon>
        <taxon>Pseudomonadati</taxon>
        <taxon>Pseudomonadota</taxon>
        <taxon>Alphaproteobacteria</taxon>
        <taxon>Hyphomicrobiales</taxon>
        <taxon>Aurantimonadaceae</taxon>
        <taxon>Aureimonas</taxon>
    </lineage>
</organism>
<feature type="chain" id="PRO_5037642788" evidence="1">
    <location>
        <begin position="21"/>
        <end position="125"/>
    </location>
</feature>
<dbReference type="NCBIfam" id="NF041112">
    <property type="entry name" value="chap_CsgH_alph"/>
    <property type="match status" value="1"/>
</dbReference>
<evidence type="ECO:0000313" key="2">
    <source>
        <dbReference type="EMBL" id="GGD04926.1"/>
    </source>
</evidence>
<dbReference type="InterPro" id="IPR047726">
    <property type="entry name" value="CsgH_dom"/>
</dbReference>
<dbReference type="Proteomes" id="UP000613160">
    <property type="component" value="Unassembled WGS sequence"/>
</dbReference>
<dbReference type="EMBL" id="BMJJ01000001">
    <property type="protein sequence ID" value="GGD04926.1"/>
    <property type="molecule type" value="Genomic_DNA"/>
</dbReference>
<dbReference type="InterPro" id="IPR053722">
    <property type="entry name" value="Curli_assembly_CsgC/AgfC"/>
</dbReference>
<protein>
    <submittedName>
        <fullName evidence="2">Uncharacterized protein</fullName>
    </submittedName>
</protein>
<dbReference type="RefSeq" id="WP_188848935.1">
    <property type="nucleotide sequence ID" value="NZ_BMJJ01000001.1"/>
</dbReference>
<evidence type="ECO:0000256" key="1">
    <source>
        <dbReference type="SAM" id="SignalP"/>
    </source>
</evidence>
<reference evidence="2" key="1">
    <citation type="journal article" date="2014" name="Int. J. Syst. Evol. Microbiol.">
        <title>Complete genome sequence of Corynebacterium casei LMG S-19264T (=DSM 44701T), isolated from a smear-ripened cheese.</title>
        <authorList>
            <consortium name="US DOE Joint Genome Institute (JGI-PGF)"/>
            <person name="Walter F."/>
            <person name="Albersmeier A."/>
            <person name="Kalinowski J."/>
            <person name="Ruckert C."/>
        </authorList>
    </citation>
    <scope>NUCLEOTIDE SEQUENCE</scope>
    <source>
        <strain evidence="2">CGMCC 1.15493</strain>
    </source>
</reference>
<feature type="signal peptide" evidence="1">
    <location>
        <begin position="1"/>
        <end position="20"/>
    </location>
</feature>
<gene>
    <name evidence="2" type="ORF">GCM10011335_04690</name>
</gene>
<dbReference type="AlphaFoldDB" id="A0A916XSY2"/>
<keyword evidence="3" id="KW-1185">Reference proteome</keyword>
<proteinExistence type="predicted"/>